<accession>A0A9Q1LEE9</accession>
<dbReference type="Proteomes" id="UP001152561">
    <property type="component" value="Unassembled WGS sequence"/>
</dbReference>
<organism evidence="1 2">
    <name type="scientific">Anisodus acutangulus</name>
    <dbReference type="NCBI Taxonomy" id="402998"/>
    <lineage>
        <taxon>Eukaryota</taxon>
        <taxon>Viridiplantae</taxon>
        <taxon>Streptophyta</taxon>
        <taxon>Embryophyta</taxon>
        <taxon>Tracheophyta</taxon>
        <taxon>Spermatophyta</taxon>
        <taxon>Magnoliopsida</taxon>
        <taxon>eudicotyledons</taxon>
        <taxon>Gunneridae</taxon>
        <taxon>Pentapetalae</taxon>
        <taxon>asterids</taxon>
        <taxon>lamiids</taxon>
        <taxon>Solanales</taxon>
        <taxon>Solanaceae</taxon>
        <taxon>Solanoideae</taxon>
        <taxon>Hyoscyameae</taxon>
        <taxon>Anisodus</taxon>
    </lineage>
</organism>
<keyword evidence="2" id="KW-1185">Reference proteome</keyword>
<reference evidence="2" key="1">
    <citation type="journal article" date="2023" name="Proc. Natl. Acad. Sci. U.S.A.">
        <title>Genomic and structural basis for evolution of tropane alkaloid biosynthesis.</title>
        <authorList>
            <person name="Wanga Y.-J."/>
            <person name="Taina T."/>
            <person name="Yua J.-Y."/>
            <person name="Lia J."/>
            <person name="Xua B."/>
            <person name="Chenc J."/>
            <person name="D'Auriad J.C."/>
            <person name="Huanga J.-P."/>
            <person name="Huanga S.-X."/>
        </authorList>
    </citation>
    <scope>NUCLEOTIDE SEQUENCE [LARGE SCALE GENOMIC DNA]</scope>
    <source>
        <strain evidence="2">cv. KIB-2019</strain>
    </source>
</reference>
<protein>
    <submittedName>
        <fullName evidence="1">Uncharacterized protein</fullName>
    </submittedName>
</protein>
<proteinExistence type="predicted"/>
<evidence type="ECO:0000313" key="1">
    <source>
        <dbReference type="EMBL" id="KAJ8533609.1"/>
    </source>
</evidence>
<evidence type="ECO:0000313" key="2">
    <source>
        <dbReference type="Proteomes" id="UP001152561"/>
    </source>
</evidence>
<comment type="caution">
    <text evidence="1">The sequence shown here is derived from an EMBL/GenBank/DDBJ whole genome shotgun (WGS) entry which is preliminary data.</text>
</comment>
<sequence length="67" mass="7539">MKKPDRKSLSLTTAAIRTALSHVENLITGVTKGYRCVLCMRIFRSMLRLLVGISLLRLGTFSAKKSW</sequence>
<dbReference type="EMBL" id="JAJAGQ010000019">
    <property type="protein sequence ID" value="KAJ8533609.1"/>
    <property type="molecule type" value="Genomic_DNA"/>
</dbReference>
<dbReference type="AlphaFoldDB" id="A0A9Q1LEE9"/>
<name>A0A9Q1LEE9_9SOLA</name>
<gene>
    <name evidence="1" type="ORF">K7X08_006933</name>
</gene>